<dbReference type="GO" id="GO:0005109">
    <property type="term" value="F:frizzled binding"/>
    <property type="evidence" value="ECO:0007669"/>
    <property type="project" value="TreeGrafter"/>
</dbReference>
<evidence type="ECO:0000256" key="7">
    <source>
        <dbReference type="ARBA" id="ARBA00023157"/>
    </source>
</evidence>
<proteinExistence type="inferred from homology"/>
<evidence type="ECO:0000256" key="2">
    <source>
        <dbReference type="ARBA" id="ARBA00005683"/>
    </source>
</evidence>
<dbReference type="PANTHER" id="PTHR12027:SF98">
    <property type="entry name" value="PROTEIN WNT"/>
    <property type="match status" value="1"/>
</dbReference>
<feature type="non-terminal residue" evidence="9">
    <location>
        <position position="1"/>
    </location>
</feature>
<evidence type="ECO:0000256" key="1">
    <source>
        <dbReference type="ARBA" id="ARBA00004498"/>
    </source>
</evidence>
<keyword evidence="5" id="KW-0272">Extracellular matrix</keyword>
<evidence type="ECO:0000313" key="9">
    <source>
        <dbReference type="EMBL" id="AAF42999.1"/>
    </source>
</evidence>
<comment type="similarity">
    <text evidence="2 8">Belongs to the Wnt family.</text>
</comment>
<sequence>SGSCQLKTCWRSAPEFRIVGKVLKQQFRRAVMVDQSNLGNGLPLILFNRPPQKRKSKGKKFKTTRRISNNINYFSNSDNNVNVKHKKNRKLENALFYYQRSPNFCDRDQLSDIPGAAVEVTICYAKNVLNGVFAHCRCTKLFFKGFLKSKVSPNS</sequence>
<keyword evidence="6 8" id="KW-0879">Wnt signaling pathway</keyword>
<keyword evidence="7" id="KW-1015">Disulfide bond</keyword>
<dbReference type="PANTHER" id="PTHR12027">
    <property type="entry name" value="WNT RELATED"/>
    <property type="match status" value="1"/>
</dbReference>
<dbReference type="EMBL" id="AF214034">
    <property type="protein sequence ID" value="AAF42999.1"/>
    <property type="molecule type" value="Genomic_DNA"/>
</dbReference>
<protein>
    <recommendedName>
        <fullName evidence="8">Protein Wnt</fullName>
    </recommendedName>
</protein>
<evidence type="ECO:0000256" key="4">
    <source>
        <dbReference type="ARBA" id="ARBA00022525"/>
    </source>
</evidence>
<dbReference type="Pfam" id="PF00110">
    <property type="entry name" value="wnt"/>
    <property type="match status" value="1"/>
</dbReference>
<comment type="subcellular location">
    <subcellularLocation>
        <location evidence="1 8">Secreted</location>
        <location evidence="1 8">Extracellular space</location>
        <location evidence="1 8">Extracellular matrix</location>
    </subcellularLocation>
</comment>
<accession>Q9NIF8</accession>
<dbReference type="AlphaFoldDB" id="Q9NIF8"/>
<reference evidence="9" key="1">
    <citation type="submission" date="1999-12" db="EMBL/GenBank/DDBJ databases">
        <title>Phylogenetic analysis of the Wnt gene family and discovery of an arthropod Wnt-10 ortholog.</title>
        <authorList>
            <person name="Jockusch E.L."/>
            <person name="Ober K.A."/>
        </authorList>
    </citation>
    <scope>NUCLEOTIDE SEQUENCE</scope>
</reference>
<feature type="non-terminal residue" evidence="9">
    <location>
        <position position="155"/>
    </location>
</feature>
<dbReference type="GO" id="GO:0005615">
    <property type="term" value="C:extracellular space"/>
    <property type="evidence" value="ECO:0007669"/>
    <property type="project" value="TreeGrafter"/>
</dbReference>
<dbReference type="GO" id="GO:0005125">
    <property type="term" value="F:cytokine activity"/>
    <property type="evidence" value="ECO:0007669"/>
    <property type="project" value="TreeGrafter"/>
</dbReference>
<gene>
    <name evidence="9" type="primary">wnt-10</name>
</gene>
<evidence type="ECO:0000256" key="6">
    <source>
        <dbReference type="ARBA" id="ARBA00022687"/>
    </source>
</evidence>
<name>Q9NIF8_9DIPT</name>
<keyword evidence="4" id="KW-0964">Secreted</keyword>
<dbReference type="InterPro" id="IPR005817">
    <property type="entry name" value="Wnt"/>
</dbReference>
<dbReference type="GO" id="GO:0030182">
    <property type="term" value="P:neuron differentiation"/>
    <property type="evidence" value="ECO:0007669"/>
    <property type="project" value="TreeGrafter"/>
</dbReference>
<keyword evidence="3 8" id="KW-0217">Developmental protein</keyword>
<comment type="function">
    <text evidence="8">Ligand for members of the frizzled family of seven transmembrane receptors.</text>
</comment>
<organism evidence="9">
    <name type="scientific">Prosimulium formosum</name>
    <dbReference type="NCBI Taxonomy" id="62326"/>
    <lineage>
        <taxon>Eukaryota</taxon>
        <taxon>Metazoa</taxon>
        <taxon>Ecdysozoa</taxon>
        <taxon>Arthropoda</taxon>
        <taxon>Hexapoda</taxon>
        <taxon>Insecta</taxon>
        <taxon>Pterygota</taxon>
        <taxon>Neoptera</taxon>
        <taxon>Endopterygota</taxon>
        <taxon>Diptera</taxon>
        <taxon>Nematocera</taxon>
        <taxon>Chironomoidea</taxon>
        <taxon>Simuliidae</taxon>
        <taxon>Prosimulium</taxon>
    </lineage>
</organism>
<dbReference type="GO" id="GO:0045165">
    <property type="term" value="P:cell fate commitment"/>
    <property type="evidence" value="ECO:0007669"/>
    <property type="project" value="TreeGrafter"/>
</dbReference>
<dbReference type="GO" id="GO:0060070">
    <property type="term" value="P:canonical Wnt signaling pathway"/>
    <property type="evidence" value="ECO:0007669"/>
    <property type="project" value="TreeGrafter"/>
</dbReference>
<evidence type="ECO:0000256" key="5">
    <source>
        <dbReference type="ARBA" id="ARBA00022530"/>
    </source>
</evidence>
<evidence type="ECO:0000256" key="3">
    <source>
        <dbReference type="ARBA" id="ARBA00022473"/>
    </source>
</evidence>
<evidence type="ECO:0000256" key="8">
    <source>
        <dbReference type="RuleBase" id="RU003500"/>
    </source>
</evidence>